<accession>A0A7R8UW33</accession>
<dbReference type="PANTHER" id="PTHR21625:SF1">
    <property type="entry name" value="DYNEIN REGULATORY COMPLEX PROTEIN 1"/>
    <property type="match status" value="1"/>
</dbReference>
<feature type="coiled-coil region" evidence="3">
    <location>
        <begin position="192"/>
        <end position="248"/>
    </location>
</feature>
<evidence type="ECO:0000259" key="5">
    <source>
        <dbReference type="Pfam" id="PF14772"/>
    </source>
</evidence>
<dbReference type="GO" id="GO:0070286">
    <property type="term" value="P:axonemal dynein complex assembly"/>
    <property type="evidence" value="ECO:0007669"/>
    <property type="project" value="InterPro"/>
</dbReference>
<keyword evidence="2 3" id="KW-0175">Coiled coil</keyword>
<dbReference type="Proteomes" id="UP000594454">
    <property type="component" value="Chromosome 4"/>
</dbReference>
<dbReference type="GO" id="GO:0060285">
    <property type="term" value="P:cilium-dependent cell motility"/>
    <property type="evidence" value="ECO:0007669"/>
    <property type="project" value="TreeGrafter"/>
</dbReference>
<dbReference type="InterPro" id="IPR029440">
    <property type="entry name" value="DRC1_C"/>
</dbReference>
<feature type="region of interest" description="Disordered" evidence="4">
    <location>
        <begin position="538"/>
        <end position="568"/>
    </location>
</feature>
<name>A0A7R8UW33_HERIL</name>
<evidence type="ECO:0000259" key="6">
    <source>
        <dbReference type="Pfam" id="PF14775"/>
    </source>
</evidence>
<feature type="compositionally biased region" description="Basic and acidic residues" evidence="4">
    <location>
        <begin position="538"/>
        <end position="553"/>
    </location>
</feature>
<feature type="coiled-coil region" evidence="3">
    <location>
        <begin position="274"/>
        <end position="301"/>
    </location>
</feature>
<reference evidence="7 8" key="1">
    <citation type="submission" date="2020-11" db="EMBL/GenBank/DDBJ databases">
        <authorList>
            <person name="Wallbank WR R."/>
            <person name="Pardo Diaz C."/>
            <person name="Kozak K."/>
            <person name="Martin S."/>
            <person name="Jiggins C."/>
            <person name="Moest M."/>
            <person name="Warren A I."/>
            <person name="Generalovic N T."/>
            <person name="Byers J.R.P. K."/>
            <person name="Montejo-Kovacevich G."/>
            <person name="Yen C E."/>
        </authorList>
    </citation>
    <scope>NUCLEOTIDE SEQUENCE [LARGE SCALE GENOMIC DNA]</scope>
</reference>
<feature type="domain" description="Dynein regulatory complex protein 1/2 N-terminal" evidence="5">
    <location>
        <begin position="40"/>
        <end position="140"/>
    </location>
</feature>
<comment type="similarity">
    <text evidence="1">Belongs to the DRC1 family.</text>
</comment>
<dbReference type="OrthoDB" id="10260459at2759"/>
<feature type="coiled-coil region" evidence="3">
    <location>
        <begin position="2"/>
        <end position="128"/>
    </location>
</feature>
<sequence length="728" mass="85080">FIEKEEEKKDGIERQLEDSDKALSQLILLGDELVTNIKIANEKREVMRRNYEALKREELLGDLENESMEAMAKFEEITAKWTELEAIKEPVGLNEGLALQKKRIEELMKEKDDAIRKCQEELQRVDRKYYDDLERQSADIYCLVERIDNQMENMRKAFKSHIELVQETIENERQNLALTAARKWEELYTMRAENERMKLDKEKEKAAFYAAELARISLEHEELTRETRIRLEKDAEALQLELRSVKHNVLLNSEKLDYNYQVLQKADDENAITVSQQKRRLAKLNEAVLGLKKKIRETKSNSQLEVRKLTTEVTHLHSCIVDLESKTENFSILEDKKYQAVWEVNLNEATGLLNKILDIDRILHEQQLGLPWTKPDMPVFKLKDFIIMKEGLDSKHFDLKVNRSRTITRSESAKEKDRRTDEQKLAHSRLMRNILKKIADRGGFLLEDKLLTILQPYTEDQQSLVKVDNIFNALGVSKIEDISALIHYFLPYAWCPNCSTGLSPAAISRLHQVELEQFQTKDIDSVIYDELSEKATLKDTEGSGKSEKSHQSTEEESSEIVTKDEENPMDDLMKEFAKKEVLDRKRSVQFEEKVVVEEETTCVNHYLVIEPAFVLTALREFAEKHLCQIALPGITKSKTSGSERSSRRRNLNRNISRTDIETFWHQFNNIFPQSKLKLWQNLEHGLNHYLKVLKDRVTLDAECEFLRKQNAELKHLLQQYLPPDKCIC</sequence>
<dbReference type="PANTHER" id="PTHR21625">
    <property type="entry name" value="NYD-SP28 PROTEIN"/>
    <property type="match status" value="1"/>
</dbReference>
<evidence type="ECO:0000313" key="8">
    <source>
        <dbReference type="Proteomes" id="UP000594454"/>
    </source>
</evidence>
<dbReference type="InterPro" id="IPR039505">
    <property type="entry name" value="DRC1/2_N"/>
</dbReference>
<evidence type="ECO:0000256" key="1">
    <source>
        <dbReference type="ARBA" id="ARBA00009688"/>
    </source>
</evidence>
<dbReference type="InParanoid" id="A0A7R8UW33"/>
<dbReference type="Pfam" id="PF14772">
    <property type="entry name" value="NYD-SP28"/>
    <property type="match status" value="1"/>
</dbReference>
<organism evidence="7 8">
    <name type="scientific">Hermetia illucens</name>
    <name type="common">Black soldier fly</name>
    <dbReference type="NCBI Taxonomy" id="343691"/>
    <lineage>
        <taxon>Eukaryota</taxon>
        <taxon>Metazoa</taxon>
        <taxon>Ecdysozoa</taxon>
        <taxon>Arthropoda</taxon>
        <taxon>Hexapoda</taxon>
        <taxon>Insecta</taxon>
        <taxon>Pterygota</taxon>
        <taxon>Neoptera</taxon>
        <taxon>Endopterygota</taxon>
        <taxon>Diptera</taxon>
        <taxon>Brachycera</taxon>
        <taxon>Stratiomyomorpha</taxon>
        <taxon>Stratiomyidae</taxon>
        <taxon>Hermetiinae</taxon>
        <taxon>Hermetia</taxon>
    </lineage>
</organism>
<feature type="domain" description="Dynein regulatory complex protein 1 C-terminal" evidence="6">
    <location>
        <begin position="663"/>
        <end position="721"/>
    </location>
</feature>
<evidence type="ECO:0008006" key="9">
    <source>
        <dbReference type="Google" id="ProtNLM"/>
    </source>
</evidence>
<dbReference type="Pfam" id="PF14775">
    <property type="entry name" value="NYD-SP28_assoc"/>
    <property type="match status" value="1"/>
</dbReference>
<dbReference type="AlphaFoldDB" id="A0A7R8UW33"/>
<proteinExistence type="inferred from homology"/>
<evidence type="ECO:0000313" key="7">
    <source>
        <dbReference type="EMBL" id="CAD7088159.1"/>
    </source>
</evidence>
<keyword evidence="8" id="KW-1185">Reference proteome</keyword>
<feature type="non-terminal residue" evidence="7">
    <location>
        <position position="728"/>
    </location>
</feature>
<dbReference type="GO" id="GO:0005858">
    <property type="term" value="C:axonemal dynein complex"/>
    <property type="evidence" value="ECO:0007669"/>
    <property type="project" value="InterPro"/>
</dbReference>
<dbReference type="GO" id="GO:0003352">
    <property type="term" value="P:regulation of cilium movement"/>
    <property type="evidence" value="ECO:0007669"/>
    <property type="project" value="TreeGrafter"/>
</dbReference>
<evidence type="ECO:0000256" key="3">
    <source>
        <dbReference type="SAM" id="Coils"/>
    </source>
</evidence>
<evidence type="ECO:0000256" key="2">
    <source>
        <dbReference type="ARBA" id="ARBA00023054"/>
    </source>
</evidence>
<dbReference type="FunCoup" id="A0A7R8UW33">
    <property type="interactions" value="26"/>
</dbReference>
<gene>
    <name evidence="7" type="ORF">HERILL_LOCUS10810</name>
</gene>
<dbReference type="InterPro" id="IPR039750">
    <property type="entry name" value="DRC1/DRC2"/>
</dbReference>
<dbReference type="EMBL" id="LR899012">
    <property type="protein sequence ID" value="CAD7088159.1"/>
    <property type="molecule type" value="Genomic_DNA"/>
</dbReference>
<evidence type="ECO:0000256" key="4">
    <source>
        <dbReference type="SAM" id="MobiDB-lite"/>
    </source>
</evidence>
<protein>
    <recommendedName>
        <fullName evidence="9">Dynein regulatory complex protein 1</fullName>
    </recommendedName>
</protein>